<accession>A0AAV7K7M2</accession>
<feature type="domain" description="Basic leucine zipper" evidence="5">
    <location>
        <begin position="10"/>
        <end position="88"/>
    </location>
</feature>
<evidence type="ECO:0000256" key="1">
    <source>
        <dbReference type="ARBA" id="ARBA00023015"/>
    </source>
</evidence>
<evidence type="ECO:0000256" key="4">
    <source>
        <dbReference type="SAM" id="Coils"/>
    </source>
</evidence>
<protein>
    <recommendedName>
        <fullName evidence="5">Basic leucine zipper domain-containing protein</fullName>
    </recommendedName>
</protein>
<evidence type="ECO:0000256" key="3">
    <source>
        <dbReference type="ARBA" id="ARBA00023163"/>
    </source>
</evidence>
<keyword evidence="7" id="KW-1185">Reference proteome</keyword>
<dbReference type="Pfam" id="PF03131">
    <property type="entry name" value="bZIP_Maf"/>
    <property type="match status" value="1"/>
</dbReference>
<reference evidence="6 7" key="1">
    <citation type="journal article" date="2023" name="BMC Biol.">
        <title>The compact genome of the sponge Oopsacas minuta (Hexactinellida) is lacking key metazoan core genes.</title>
        <authorList>
            <person name="Santini S."/>
            <person name="Schenkelaars Q."/>
            <person name="Jourda C."/>
            <person name="Duchesne M."/>
            <person name="Belahbib H."/>
            <person name="Rocher C."/>
            <person name="Selva M."/>
            <person name="Riesgo A."/>
            <person name="Vervoort M."/>
            <person name="Leys S.P."/>
            <person name="Kodjabachian L."/>
            <person name="Le Bivic A."/>
            <person name="Borchiellini C."/>
            <person name="Claverie J.M."/>
            <person name="Renard E."/>
        </authorList>
    </citation>
    <scope>NUCLEOTIDE SEQUENCE [LARGE SCALE GENOMIC DNA]</scope>
    <source>
        <strain evidence="6">SPO-2</strain>
    </source>
</reference>
<dbReference type="Proteomes" id="UP001165289">
    <property type="component" value="Unassembled WGS sequence"/>
</dbReference>
<dbReference type="GO" id="GO:0003677">
    <property type="term" value="F:DNA binding"/>
    <property type="evidence" value="ECO:0007669"/>
    <property type="project" value="UniProtKB-KW"/>
</dbReference>
<dbReference type="AlphaFoldDB" id="A0AAV7K7M2"/>
<keyword evidence="2" id="KW-0238">DNA-binding</keyword>
<organism evidence="6 7">
    <name type="scientific">Oopsacas minuta</name>
    <dbReference type="NCBI Taxonomy" id="111878"/>
    <lineage>
        <taxon>Eukaryota</taxon>
        <taxon>Metazoa</taxon>
        <taxon>Porifera</taxon>
        <taxon>Hexactinellida</taxon>
        <taxon>Hexasterophora</taxon>
        <taxon>Lyssacinosida</taxon>
        <taxon>Leucopsacidae</taxon>
        <taxon>Oopsacas</taxon>
    </lineage>
</organism>
<evidence type="ECO:0000313" key="7">
    <source>
        <dbReference type="Proteomes" id="UP001165289"/>
    </source>
</evidence>
<keyword evidence="1" id="KW-0805">Transcription regulation</keyword>
<evidence type="ECO:0000256" key="2">
    <source>
        <dbReference type="ARBA" id="ARBA00023125"/>
    </source>
</evidence>
<dbReference type="EMBL" id="JAKMXF010000116">
    <property type="protein sequence ID" value="KAI6657223.1"/>
    <property type="molecule type" value="Genomic_DNA"/>
</dbReference>
<name>A0AAV7K7M2_9METZ</name>
<gene>
    <name evidence="6" type="ORF">LOD99_11169</name>
</gene>
<keyword evidence="4" id="KW-0175">Coiled coil</keyword>
<dbReference type="Gene3D" id="1.20.5.170">
    <property type="match status" value="1"/>
</dbReference>
<feature type="coiled-coil region" evidence="4">
    <location>
        <begin position="50"/>
        <end position="88"/>
    </location>
</feature>
<keyword evidence="3" id="KW-0804">Transcription</keyword>
<comment type="caution">
    <text evidence="6">The sequence shown here is derived from an EMBL/GenBank/DDBJ whole genome shotgun (WGS) entry which is preliminary data.</text>
</comment>
<sequence length="110" mass="13098">MVMIASNNNNNIATMGIKELNRLIKDKRLTTDEARNVKQSRRLIKMCKYNKDQRQKKKSKEKRLEVLRDSLLLEYEALLQEVEFLRGQIIDLEFLALLDLYEENEAYYDA</sequence>
<dbReference type="GO" id="GO:0006355">
    <property type="term" value="P:regulation of DNA-templated transcription"/>
    <property type="evidence" value="ECO:0007669"/>
    <property type="project" value="InterPro"/>
</dbReference>
<evidence type="ECO:0000259" key="5">
    <source>
        <dbReference type="Pfam" id="PF03131"/>
    </source>
</evidence>
<dbReference type="InterPro" id="IPR004826">
    <property type="entry name" value="bZIP_Maf"/>
</dbReference>
<proteinExistence type="predicted"/>
<evidence type="ECO:0000313" key="6">
    <source>
        <dbReference type="EMBL" id="KAI6657223.1"/>
    </source>
</evidence>